<dbReference type="GO" id="GO:0032259">
    <property type="term" value="P:methylation"/>
    <property type="evidence" value="ECO:0007669"/>
    <property type="project" value="UniProtKB-KW"/>
</dbReference>
<keyword evidence="2" id="KW-0489">Methyltransferase</keyword>
<keyword evidence="2" id="KW-0808">Transferase</keyword>
<dbReference type="Pfam" id="PF13649">
    <property type="entry name" value="Methyltransf_25"/>
    <property type="match status" value="1"/>
</dbReference>
<dbReference type="InterPro" id="IPR041698">
    <property type="entry name" value="Methyltransf_25"/>
</dbReference>
<dbReference type="Proteomes" id="UP001494902">
    <property type="component" value="Unassembled WGS sequence"/>
</dbReference>
<comment type="caution">
    <text evidence="2">The sequence shown here is derived from an EMBL/GenBank/DDBJ whole genome shotgun (WGS) entry which is preliminary data.</text>
</comment>
<evidence type="ECO:0000313" key="3">
    <source>
        <dbReference type="Proteomes" id="UP001494902"/>
    </source>
</evidence>
<dbReference type="SUPFAM" id="SSF53335">
    <property type="entry name" value="S-adenosyl-L-methionine-dependent methyltransferases"/>
    <property type="match status" value="1"/>
</dbReference>
<evidence type="ECO:0000259" key="1">
    <source>
        <dbReference type="Pfam" id="PF13649"/>
    </source>
</evidence>
<sequence length="240" mass="25865">MIIGWVPVGAVRGTDDRNRLDDHRKAWADAHDVRPRRHRCETRGMRLGERIVSDGFQLPAGWTGRLGGLLMASGNAATERHVVDLVPDRGTQDVLVLGPGPGIGVHRLLSRGASVVAVDPSPVMLAATLRRCRRLCERGATLTLRTGTATSHGLGPGTVGTAISVNNVMIWPDRMAGLVSVRTALCPGGELWVSAHEKWLAPGLTADCREAGFDDVEQWRWEPPGRGASTAVQLRARVET</sequence>
<gene>
    <name evidence="2" type="ORF">WIS52_08390</name>
</gene>
<feature type="domain" description="Methyltransferase" evidence="1">
    <location>
        <begin position="94"/>
        <end position="189"/>
    </location>
</feature>
<name>A0ABV1K7L8_9PSEU</name>
<evidence type="ECO:0000313" key="2">
    <source>
        <dbReference type="EMBL" id="MEQ3550486.1"/>
    </source>
</evidence>
<dbReference type="CDD" id="cd02440">
    <property type="entry name" value="AdoMet_MTases"/>
    <property type="match status" value="1"/>
</dbReference>
<dbReference type="RefSeq" id="WP_379611099.1">
    <property type="nucleotide sequence ID" value="NZ_JBHSFF010000008.1"/>
</dbReference>
<keyword evidence="3" id="KW-1185">Reference proteome</keyword>
<reference evidence="2 3" key="1">
    <citation type="submission" date="2024-03" db="EMBL/GenBank/DDBJ databases">
        <title>Draft genome sequence of Pseudonocardia nematodicida JCM 31783.</title>
        <authorList>
            <person name="Butdee W."/>
            <person name="Duangmal K."/>
        </authorList>
    </citation>
    <scope>NUCLEOTIDE SEQUENCE [LARGE SCALE GENOMIC DNA]</scope>
    <source>
        <strain evidence="2 3">JCM 31783</strain>
    </source>
</reference>
<proteinExistence type="predicted"/>
<organism evidence="2 3">
    <name type="scientific">Pseudonocardia nematodicida</name>
    <dbReference type="NCBI Taxonomy" id="1206997"/>
    <lineage>
        <taxon>Bacteria</taxon>
        <taxon>Bacillati</taxon>
        <taxon>Actinomycetota</taxon>
        <taxon>Actinomycetes</taxon>
        <taxon>Pseudonocardiales</taxon>
        <taxon>Pseudonocardiaceae</taxon>
        <taxon>Pseudonocardia</taxon>
    </lineage>
</organism>
<protein>
    <submittedName>
        <fullName evidence="2">Methyltransferase domain-containing protein</fullName>
    </submittedName>
</protein>
<dbReference type="GO" id="GO:0008168">
    <property type="term" value="F:methyltransferase activity"/>
    <property type="evidence" value="ECO:0007669"/>
    <property type="project" value="UniProtKB-KW"/>
</dbReference>
<accession>A0ABV1K7L8</accession>
<dbReference type="InterPro" id="IPR029063">
    <property type="entry name" value="SAM-dependent_MTases_sf"/>
</dbReference>
<dbReference type="Gene3D" id="3.40.50.150">
    <property type="entry name" value="Vaccinia Virus protein VP39"/>
    <property type="match status" value="1"/>
</dbReference>
<dbReference type="EMBL" id="JBEDNQ010000003">
    <property type="protein sequence ID" value="MEQ3550486.1"/>
    <property type="molecule type" value="Genomic_DNA"/>
</dbReference>